<comment type="caution">
    <text evidence="1">The sequence shown here is derived from an EMBL/GenBank/DDBJ whole genome shotgun (WGS) entry which is preliminary data.</text>
</comment>
<organism evidence="1 2">
    <name type="scientific">Mesonia oceanica</name>
    <dbReference type="NCBI Taxonomy" id="2687242"/>
    <lineage>
        <taxon>Bacteria</taxon>
        <taxon>Pseudomonadati</taxon>
        <taxon>Bacteroidota</taxon>
        <taxon>Flavobacteriia</taxon>
        <taxon>Flavobacteriales</taxon>
        <taxon>Flavobacteriaceae</taxon>
        <taxon>Mesonia</taxon>
    </lineage>
</organism>
<proteinExistence type="predicted"/>
<keyword evidence="1" id="KW-0326">Glycosidase</keyword>
<keyword evidence="1" id="KW-0378">Hydrolase</keyword>
<sequence>MEEVTGFFPAIYGWDVGNIELGKKQNLDGVAFDFIRKEIINIHKKGGINTISWHIHNPETKGNSWDTTTVVPSILKGGKNHMIYEKWVAKLAIFFKSLKTEDNESIPIIFRPFHEMNGNWFWWGAAHCTTEEYKALYRQTFQLLKEQGVDNLLYAYSPNTLKTPEEYEKYYPGDEYVDILGIDIYNYGGDDLYQKNLQQGITLMRDFAMVHGKPYALTETGNMYPENPKWWTEVFEPGIKDSGISWFLLWRNAKPSHYFAPYPGEASAKNFSEFAENMQLLFLNDLKKFKVTAK</sequence>
<keyword evidence="2" id="KW-1185">Reference proteome</keyword>
<gene>
    <name evidence="1" type="primary">manA_1</name>
    <name evidence="1" type="ORF">FVB9532_02325</name>
</gene>
<dbReference type="Proteomes" id="UP000356253">
    <property type="component" value="Unassembled WGS sequence"/>
</dbReference>
<evidence type="ECO:0000313" key="1">
    <source>
        <dbReference type="EMBL" id="VVV01047.1"/>
    </source>
</evidence>
<evidence type="ECO:0000313" key="2">
    <source>
        <dbReference type="Proteomes" id="UP000356253"/>
    </source>
</evidence>
<protein>
    <submittedName>
        <fullName evidence="1">Mannan endo-1,4-beta-mannosidase</fullName>
        <ecNumber evidence="1">3.2.1.78</ecNumber>
    </submittedName>
</protein>
<accession>A0AC61Y951</accession>
<dbReference type="EMBL" id="CABVMM010000008">
    <property type="protein sequence ID" value="VVV01047.1"/>
    <property type="molecule type" value="Genomic_DNA"/>
</dbReference>
<dbReference type="EC" id="3.2.1.78" evidence="1"/>
<name>A0AC61Y951_9FLAO</name>
<reference evidence="1" key="1">
    <citation type="submission" date="2019-09" db="EMBL/GenBank/DDBJ databases">
        <authorList>
            <person name="Rodrigo-Torres L."/>
            <person name="Arahal R. D."/>
            <person name="Lucena T."/>
        </authorList>
    </citation>
    <scope>NUCLEOTIDE SEQUENCE</scope>
    <source>
        <strain evidence="1">ISS653</strain>
    </source>
</reference>